<name>A0ACA8R635_METAZ</name>
<keyword evidence="2" id="KW-1185">Reference proteome</keyword>
<sequence>MKEPLSPETTFCVWVIKVKSVPLLVKKTKNKENIANAINIPTKKYLKLFDLISFFKETKIDFLKFLKFLYLKTLIFPIISISNKIYRNINGNMKPTV</sequence>
<evidence type="ECO:0000313" key="1">
    <source>
        <dbReference type="EMBL" id="BBL62564.1"/>
    </source>
</evidence>
<evidence type="ECO:0000313" key="2">
    <source>
        <dbReference type="Proteomes" id="UP000825015"/>
    </source>
</evidence>
<protein>
    <submittedName>
        <fullName evidence="1">Uncharacterized protein</fullName>
    </submittedName>
</protein>
<dbReference type="EMBL" id="AP019779">
    <property type="protein sequence ID" value="BBL62564.1"/>
    <property type="molecule type" value="Genomic_DNA"/>
</dbReference>
<organism evidence="1 2">
    <name type="scientific">Methanobrevibacter arboriphilus</name>
    <dbReference type="NCBI Taxonomy" id="39441"/>
    <lineage>
        <taxon>Archaea</taxon>
        <taxon>Methanobacteriati</taxon>
        <taxon>Methanobacteriota</taxon>
        <taxon>Methanomada group</taxon>
        <taxon>Methanobacteria</taxon>
        <taxon>Methanobacteriales</taxon>
        <taxon>Methanobacteriaceae</taxon>
        <taxon>Methanobrevibacter</taxon>
    </lineage>
</organism>
<dbReference type="Proteomes" id="UP000825015">
    <property type="component" value="Chromosome"/>
</dbReference>
<reference evidence="1" key="1">
    <citation type="submission" date="2019-06" db="EMBL/GenBank/DDBJ databases">
        <title>Complete genome sequence of Methanobrevibacter arboriphilus strain SA.</title>
        <authorList>
            <person name="Asakawa S."/>
        </authorList>
    </citation>
    <scope>NUCLEOTIDE SEQUENCE</scope>
    <source>
        <strain evidence="1">SA</strain>
    </source>
</reference>
<proteinExistence type="predicted"/>
<accession>A0ACA8R635</accession>
<gene>
    <name evidence="1" type="ORF">MarbSA_16040</name>
</gene>